<keyword evidence="4" id="KW-1185">Reference proteome</keyword>
<dbReference type="Gene3D" id="3.20.120.10">
    <property type="entry name" value="Hydrophobin"/>
    <property type="match status" value="1"/>
</dbReference>
<dbReference type="InterPro" id="IPR036686">
    <property type="entry name" value="Class_II_Hydrophobin_sf"/>
</dbReference>
<keyword evidence="2" id="KW-0732">Signal</keyword>
<dbReference type="Proteomes" id="UP001175261">
    <property type="component" value="Unassembled WGS sequence"/>
</dbReference>
<dbReference type="GO" id="GO:0005576">
    <property type="term" value="C:extracellular region"/>
    <property type="evidence" value="ECO:0007669"/>
    <property type="project" value="InterPro"/>
</dbReference>
<evidence type="ECO:0000256" key="1">
    <source>
        <dbReference type="ARBA" id="ARBA00023157"/>
    </source>
</evidence>
<name>A0AA39GHM6_SARSR</name>
<evidence type="ECO:0000313" key="3">
    <source>
        <dbReference type="EMBL" id="KAK0387520.1"/>
    </source>
</evidence>
<protein>
    <submittedName>
        <fullName evidence="3">Uncharacterized protein</fullName>
    </submittedName>
</protein>
<organism evidence="3 4">
    <name type="scientific">Sarocladium strictum</name>
    <name type="common">Black bundle disease fungus</name>
    <name type="synonym">Acremonium strictum</name>
    <dbReference type="NCBI Taxonomy" id="5046"/>
    <lineage>
        <taxon>Eukaryota</taxon>
        <taxon>Fungi</taxon>
        <taxon>Dikarya</taxon>
        <taxon>Ascomycota</taxon>
        <taxon>Pezizomycotina</taxon>
        <taxon>Sordariomycetes</taxon>
        <taxon>Hypocreomycetidae</taxon>
        <taxon>Hypocreales</taxon>
        <taxon>Sarocladiaceae</taxon>
        <taxon>Sarocladium</taxon>
    </lineage>
</organism>
<proteinExistence type="predicted"/>
<sequence>MLFTFVALLATASFSAAAPAETVELPIEGGTESRAAYKPCQVLEPKCCPDNPFGFTIIGPPSLKCQQPASSGSESKFKASCEEEEMIPYCCTPPVVMSSSLHNLLPAAKSYVATRHKSVIVPYVDHHDWSHAIPTIGIVKFSVNRERRIAHDIDTSLRLSLIYLLPEVRGTMFDDTHTVSFGRDLCRCNRIAMGS</sequence>
<evidence type="ECO:0000256" key="2">
    <source>
        <dbReference type="SAM" id="SignalP"/>
    </source>
</evidence>
<gene>
    <name evidence="3" type="ORF">NLU13_3766</name>
</gene>
<feature type="signal peptide" evidence="2">
    <location>
        <begin position="1"/>
        <end position="17"/>
    </location>
</feature>
<accession>A0AA39GHM6</accession>
<dbReference type="AlphaFoldDB" id="A0AA39GHM6"/>
<comment type="caution">
    <text evidence="3">The sequence shown here is derived from an EMBL/GenBank/DDBJ whole genome shotgun (WGS) entry which is preliminary data.</text>
</comment>
<feature type="chain" id="PRO_5041264571" evidence="2">
    <location>
        <begin position="18"/>
        <end position="195"/>
    </location>
</feature>
<reference evidence="3" key="1">
    <citation type="submission" date="2022-10" db="EMBL/GenBank/DDBJ databases">
        <title>Determination and structural analysis of whole genome sequence of Sarocladium strictum F4-1.</title>
        <authorList>
            <person name="Hu L."/>
            <person name="Jiang Y."/>
        </authorList>
    </citation>
    <scope>NUCLEOTIDE SEQUENCE</scope>
    <source>
        <strain evidence="3">F4-1</strain>
    </source>
</reference>
<evidence type="ECO:0000313" key="4">
    <source>
        <dbReference type="Proteomes" id="UP001175261"/>
    </source>
</evidence>
<keyword evidence="1" id="KW-1015">Disulfide bond</keyword>
<dbReference type="EMBL" id="JAPDFR010000003">
    <property type="protein sequence ID" value="KAK0387520.1"/>
    <property type="molecule type" value="Genomic_DNA"/>
</dbReference>